<name>A0ABS6MAR9_9GAMM</name>
<comment type="similarity">
    <text evidence="1">Belongs to the 'phage' integrase family.</text>
</comment>
<organism evidence="5 6">
    <name type="scientific">Marinobacterium weihaiense</name>
    <dbReference type="NCBI Taxonomy" id="2851016"/>
    <lineage>
        <taxon>Bacteria</taxon>
        <taxon>Pseudomonadati</taxon>
        <taxon>Pseudomonadota</taxon>
        <taxon>Gammaproteobacteria</taxon>
        <taxon>Oceanospirillales</taxon>
        <taxon>Oceanospirillaceae</taxon>
        <taxon>Marinobacterium</taxon>
    </lineage>
</organism>
<evidence type="ECO:0000313" key="6">
    <source>
        <dbReference type="Proteomes" id="UP000755551"/>
    </source>
</evidence>
<dbReference type="PANTHER" id="PTHR30349">
    <property type="entry name" value="PHAGE INTEGRASE-RELATED"/>
    <property type="match status" value="1"/>
</dbReference>
<feature type="domain" description="Tyr recombinase" evidence="4">
    <location>
        <begin position="339"/>
        <end position="522"/>
    </location>
</feature>
<dbReference type="Proteomes" id="UP000755551">
    <property type="component" value="Unassembled WGS sequence"/>
</dbReference>
<dbReference type="InterPro" id="IPR002104">
    <property type="entry name" value="Integrase_catalytic"/>
</dbReference>
<evidence type="ECO:0000256" key="3">
    <source>
        <dbReference type="ARBA" id="ARBA00023125"/>
    </source>
</evidence>
<dbReference type="EMBL" id="JAHQZT010000009">
    <property type="protein sequence ID" value="MBV0933383.1"/>
    <property type="molecule type" value="Genomic_DNA"/>
</dbReference>
<dbReference type="PANTHER" id="PTHR30349:SF41">
    <property type="entry name" value="INTEGRASE_RECOMBINASE PROTEIN MJ0367-RELATED"/>
    <property type="match status" value="1"/>
</dbReference>
<protein>
    <submittedName>
        <fullName evidence="5">DUF3258 domain-containing protein</fullName>
    </submittedName>
</protein>
<dbReference type="Pfam" id="PF00589">
    <property type="entry name" value="Phage_integrase"/>
    <property type="match status" value="1"/>
</dbReference>
<reference evidence="5 6" key="1">
    <citation type="submission" date="2021-06" db="EMBL/GenBank/DDBJ databases">
        <title>Bacterium isolated from marine sediment.</title>
        <authorList>
            <person name="Zhu K.-L."/>
            <person name="Du Z.-J."/>
            <person name="Liang Q.-Y."/>
        </authorList>
    </citation>
    <scope>NUCLEOTIDE SEQUENCE [LARGE SCALE GENOMIC DNA]</scope>
    <source>
        <strain evidence="5 6">A346</strain>
    </source>
</reference>
<keyword evidence="3" id="KW-0238">DNA-binding</keyword>
<gene>
    <name evidence="5" type="ORF">KTN04_08530</name>
</gene>
<evidence type="ECO:0000313" key="5">
    <source>
        <dbReference type="EMBL" id="MBV0933383.1"/>
    </source>
</evidence>
<keyword evidence="6" id="KW-1185">Reference proteome</keyword>
<accession>A0ABS6MAR9</accession>
<proteinExistence type="inferred from homology"/>
<dbReference type="InterPro" id="IPR050090">
    <property type="entry name" value="Tyrosine_recombinase_XerCD"/>
</dbReference>
<evidence type="ECO:0000256" key="1">
    <source>
        <dbReference type="ARBA" id="ARBA00008857"/>
    </source>
</evidence>
<dbReference type="RefSeq" id="WP_217334806.1">
    <property type="nucleotide sequence ID" value="NZ_JAHQZT010000009.1"/>
</dbReference>
<keyword evidence="2" id="KW-0229">DNA integration</keyword>
<evidence type="ECO:0000259" key="4">
    <source>
        <dbReference type="PROSITE" id="PS51898"/>
    </source>
</evidence>
<comment type="caution">
    <text evidence="5">The sequence shown here is derived from an EMBL/GenBank/DDBJ whole genome shotgun (WGS) entry which is preliminary data.</text>
</comment>
<sequence length="533" mass="61059">MDYAASYLTQRNRIYYLQVRAPAKPPIRVSLKTDSASTARILVGKLLGAVALFRAGNLCAKDLKVMARSVVEEYEQEHRAIHYQALKSRPASISEQLSGGEDPRSIKAVLSVMENWQFLNPLSTLDLSSAKADVAEWLEEKGFTVDDETLQELAILRNKLWKKRADANQLLMDNRLSEYDQAVEYFRDEGASDAISFVDLYDQFLHSKVNDPVKPLKPKQQQEYERFMAYIRHIHPDFTSTAIDCIERKQIRSVVQDYLRLPRLNTSPYKQMSWPELVAYVDEVDIPESDRQSQGSADNLRKFLQGVFAYAVTEDHLKDSPARGLKLNLDLESNRGYYRQHEALLMGQGFLSMDHTERKWVGLLALYHGCRAGEITQLRKQDIRLDAASERYYMVISDSAGSTKTKNSNRSVPIHKQLLEYGFIDYVKGCADGLLFPNCHGQKMTSWLYGLQRQVGVERYDEQGLKRDFHSFRHTVVTMLRRTGGINESAIQQIVGHKVTSLGQTDVYTHGFEVRDLVTVVDRLEYTTESYEK</sequence>
<dbReference type="PROSITE" id="PS51898">
    <property type="entry name" value="TYR_RECOMBINASE"/>
    <property type="match status" value="1"/>
</dbReference>
<evidence type="ECO:0000256" key="2">
    <source>
        <dbReference type="ARBA" id="ARBA00022908"/>
    </source>
</evidence>